<reference evidence="1 2" key="1">
    <citation type="submission" date="2019-07" db="EMBL/GenBank/DDBJ databases">
        <authorList>
            <person name="Jastrzebski P J."/>
            <person name="Paukszto L."/>
            <person name="Jastrzebski P J."/>
        </authorList>
    </citation>
    <scope>NUCLEOTIDE SEQUENCE [LARGE SCALE GENOMIC DNA]</scope>
    <source>
        <strain evidence="1 2">WMS-il1</strain>
    </source>
</reference>
<dbReference type="EMBL" id="CABIJS010000697">
    <property type="protein sequence ID" value="VUZ55847.1"/>
    <property type="molecule type" value="Genomic_DNA"/>
</dbReference>
<gene>
    <name evidence="1" type="ORF">WMSIL1_LOCUS13558</name>
</gene>
<dbReference type="AlphaFoldDB" id="A0A564Z8L9"/>
<protein>
    <submittedName>
        <fullName evidence="1">Uncharacterized protein</fullName>
    </submittedName>
</protein>
<dbReference type="Proteomes" id="UP000321570">
    <property type="component" value="Unassembled WGS sequence"/>
</dbReference>
<keyword evidence="2" id="KW-1185">Reference proteome</keyword>
<organism evidence="1 2">
    <name type="scientific">Hymenolepis diminuta</name>
    <name type="common">Rat tapeworm</name>
    <dbReference type="NCBI Taxonomy" id="6216"/>
    <lineage>
        <taxon>Eukaryota</taxon>
        <taxon>Metazoa</taxon>
        <taxon>Spiralia</taxon>
        <taxon>Lophotrochozoa</taxon>
        <taxon>Platyhelminthes</taxon>
        <taxon>Cestoda</taxon>
        <taxon>Eucestoda</taxon>
        <taxon>Cyclophyllidea</taxon>
        <taxon>Hymenolepididae</taxon>
        <taxon>Hymenolepis</taxon>
    </lineage>
</organism>
<proteinExistence type="predicted"/>
<sequence length="126" mass="13972">MTSICHVPTRPSISLSSFHLKSTSALVFSLVLYSSNSYKAIFVFHSRVLVTSSYASGLSPLFLSTLPSLSLIHSFQTHCGFLEYISGLINSRRSASQLLLALTQKAKNWRLLLLLLFVSCKTLVIF</sequence>
<accession>A0A564Z8L9</accession>
<name>A0A564Z8L9_HYMDI</name>
<evidence type="ECO:0000313" key="2">
    <source>
        <dbReference type="Proteomes" id="UP000321570"/>
    </source>
</evidence>
<evidence type="ECO:0000313" key="1">
    <source>
        <dbReference type="EMBL" id="VUZ55847.1"/>
    </source>
</evidence>